<feature type="transmembrane region" description="Helical" evidence="1">
    <location>
        <begin position="115"/>
        <end position="135"/>
    </location>
</feature>
<evidence type="ECO:0000256" key="1">
    <source>
        <dbReference type="SAM" id="Phobius"/>
    </source>
</evidence>
<keyword evidence="1" id="KW-1133">Transmembrane helix</keyword>
<dbReference type="Gene3D" id="1.20.1070.10">
    <property type="entry name" value="Rhodopsin 7-helix transmembrane proteins"/>
    <property type="match status" value="1"/>
</dbReference>
<keyword evidence="1" id="KW-0472">Membrane</keyword>
<feature type="transmembrane region" description="Helical" evidence="1">
    <location>
        <begin position="186"/>
        <end position="208"/>
    </location>
</feature>
<name>A0A9P6M889_9FUNG</name>
<dbReference type="PANTHER" id="PTHR31787:SF15">
    <property type="entry name" value="FRIZZLED AND SMOOTHENED-LIKE PROTEIN P-RELATED"/>
    <property type="match status" value="1"/>
</dbReference>
<protein>
    <submittedName>
        <fullName evidence="3">Uncharacterized protein</fullName>
    </submittedName>
</protein>
<reference evidence="3" key="1">
    <citation type="journal article" date="2020" name="Fungal Divers.">
        <title>Resolving the Mortierellaceae phylogeny through synthesis of multi-gene phylogenetics and phylogenomics.</title>
        <authorList>
            <person name="Vandepol N."/>
            <person name="Liber J."/>
            <person name="Desiro A."/>
            <person name="Na H."/>
            <person name="Kennedy M."/>
            <person name="Barry K."/>
            <person name="Grigoriev I.V."/>
            <person name="Miller A.N."/>
            <person name="O'Donnell K."/>
            <person name="Stajich J.E."/>
            <person name="Bonito G."/>
        </authorList>
    </citation>
    <scope>NUCLEOTIDE SEQUENCE</scope>
    <source>
        <strain evidence="3">MES-2147</strain>
    </source>
</reference>
<evidence type="ECO:0000313" key="3">
    <source>
        <dbReference type="EMBL" id="KAF9978131.1"/>
    </source>
</evidence>
<keyword evidence="4" id="KW-1185">Reference proteome</keyword>
<accession>A0A9P6M889</accession>
<dbReference type="PANTHER" id="PTHR31787">
    <property type="entry name" value="G-PROTEIN-COUPLED RECEPTOR GPCR FAMILY PROTEIN"/>
    <property type="match status" value="1"/>
</dbReference>
<comment type="caution">
    <text evidence="3">The sequence shown here is derived from an EMBL/GenBank/DDBJ whole genome shotgun (WGS) entry which is preliminary data.</text>
</comment>
<keyword evidence="2" id="KW-0732">Signal</keyword>
<dbReference type="OrthoDB" id="26203at2759"/>
<feature type="signal peptide" evidence="2">
    <location>
        <begin position="1"/>
        <end position="25"/>
    </location>
</feature>
<feature type="transmembrane region" description="Helical" evidence="1">
    <location>
        <begin position="147"/>
        <end position="166"/>
    </location>
</feature>
<dbReference type="InterPro" id="IPR050949">
    <property type="entry name" value="GPCR_Fz/Smo-like"/>
</dbReference>
<keyword evidence="1" id="KW-0812">Transmembrane</keyword>
<dbReference type="EMBL" id="JAAAHW010004142">
    <property type="protein sequence ID" value="KAF9978131.1"/>
    <property type="molecule type" value="Genomic_DNA"/>
</dbReference>
<organism evidence="3 4">
    <name type="scientific">Modicella reniformis</name>
    <dbReference type="NCBI Taxonomy" id="1440133"/>
    <lineage>
        <taxon>Eukaryota</taxon>
        <taxon>Fungi</taxon>
        <taxon>Fungi incertae sedis</taxon>
        <taxon>Mucoromycota</taxon>
        <taxon>Mortierellomycotina</taxon>
        <taxon>Mortierellomycetes</taxon>
        <taxon>Mortierellales</taxon>
        <taxon>Mortierellaceae</taxon>
        <taxon>Modicella</taxon>
    </lineage>
</organism>
<sequence length="212" mass="22693">MVKPAKSLFGGVLALFVFLFASVEAATTTTVTKGGPTPSAAPTFFFPSPAPTSLPSTKPSGGSDNSTMRSCPGPLIPNIHNLKIQTCMDSCCLKCPAINNFYEPNKVDNVLTAAYITRQISLGLVLFMTISYLVLPGKRSQPHISVLFLTVSLSLWFAAFDVMPGITNACANDYESATSSNSKLCGIQGVLIIYLTQTSALWCSLLIYKLHL</sequence>
<gene>
    <name evidence="3" type="ORF">BGZ65_007107</name>
</gene>
<evidence type="ECO:0000256" key="2">
    <source>
        <dbReference type="SAM" id="SignalP"/>
    </source>
</evidence>
<dbReference type="Proteomes" id="UP000749646">
    <property type="component" value="Unassembled WGS sequence"/>
</dbReference>
<feature type="chain" id="PRO_5040377364" evidence="2">
    <location>
        <begin position="26"/>
        <end position="212"/>
    </location>
</feature>
<evidence type="ECO:0000313" key="4">
    <source>
        <dbReference type="Proteomes" id="UP000749646"/>
    </source>
</evidence>
<dbReference type="AlphaFoldDB" id="A0A9P6M889"/>
<proteinExistence type="predicted"/>
<feature type="non-terminal residue" evidence="3">
    <location>
        <position position="212"/>
    </location>
</feature>